<dbReference type="InterPro" id="IPR050471">
    <property type="entry name" value="AB_hydrolase"/>
</dbReference>
<feature type="domain" description="AB hydrolase-1" evidence="1">
    <location>
        <begin position="41"/>
        <end position="299"/>
    </location>
</feature>
<dbReference type="PANTHER" id="PTHR43433:SF10">
    <property type="entry name" value="AB HYDROLASE-1 DOMAIN-CONTAINING PROTEIN"/>
    <property type="match status" value="1"/>
</dbReference>
<evidence type="ECO:0000313" key="2">
    <source>
        <dbReference type="EMBL" id="KAK3271675.1"/>
    </source>
</evidence>
<dbReference type="Gene3D" id="3.40.50.1820">
    <property type="entry name" value="alpha/beta hydrolase"/>
    <property type="match status" value="1"/>
</dbReference>
<keyword evidence="3" id="KW-1185">Reference proteome</keyword>
<sequence>MTHLDSLYSERRRKFGPTKFVTVGNERRLAYKEEDLGGQIVLAFHGSCMGKLSWLPVEPIGGVRLISVDRMGSGESTTVIWDEYSMAEEMVDILQLVEQLDLRDFFVAGFSAGGTLALRTAAQCPSRVRGCLAVSATTDCYHPQAPKDLQKGIPVVASGQFRGCCGGAVFRWLITSAVKPLTQGDGMPPHKLEKMGNDQIKNDCVPASRVKEIESGPNVEFDFSRDWDDVRGGFTDTNAFTRDCYSRTQPWPEDLSKIACPVLLYHGALDNDVKLAEAEFSERVIPRASLVKFESDSHHTMATRKHDALAAALQQWSAPV</sequence>
<proteinExistence type="predicted"/>
<reference evidence="2 3" key="1">
    <citation type="journal article" date="2015" name="Genome Biol. Evol.">
        <title>Comparative Genomics of a Bacterivorous Green Alga Reveals Evolutionary Causalities and Consequences of Phago-Mixotrophic Mode of Nutrition.</title>
        <authorList>
            <person name="Burns J.A."/>
            <person name="Paasch A."/>
            <person name="Narechania A."/>
            <person name="Kim E."/>
        </authorList>
    </citation>
    <scope>NUCLEOTIDE SEQUENCE [LARGE SCALE GENOMIC DNA]</scope>
    <source>
        <strain evidence="2 3">PLY_AMNH</strain>
    </source>
</reference>
<dbReference type="InterPro" id="IPR000073">
    <property type="entry name" value="AB_hydrolase_1"/>
</dbReference>
<organism evidence="2 3">
    <name type="scientific">Cymbomonas tetramitiformis</name>
    <dbReference type="NCBI Taxonomy" id="36881"/>
    <lineage>
        <taxon>Eukaryota</taxon>
        <taxon>Viridiplantae</taxon>
        <taxon>Chlorophyta</taxon>
        <taxon>Pyramimonadophyceae</taxon>
        <taxon>Pyramimonadales</taxon>
        <taxon>Pyramimonadaceae</taxon>
        <taxon>Cymbomonas</taxon>
    </lineage>
</organism>
<dbReference type="Pfam" id="PF00561">
    <property type="entry name" value="Abhydrolase_1"/>
    <property type="match status" value="1"/>
</dbReference>
<evidence type="ECO:0000259" key="1">
    <source>
        <dbReference type="Pfam" id="PF00561"/>
    </source>
</evidence>
<protein>
    <recommendedName>
        <fullName evidence="1">AB hydrolase-1 domain-containing protein</fullName>
    </recommendedName>
</protein>
<gene>
    <name evidence="2" type="ORF">CYMTET_19991</name>
</gene>
<accession>A0AAE0G4W8</accession>
<dbReference type="Proteomes" id="UP001190700">
    <property type="component" value="Unassembled WGS sequence"/>
</dbReference>
<dbReference type="AlphaFoldDB" id="A0AAE0G4W8"/>
<dbReference type="PANTHER" id="PTHR43433">
    <property type="entry name" value="HYDROLASE, ALPHA/BETA FOLD FAMILY PROTEIN"/>
    <property type="match status" value="1"/>
</dbReference>
<dbReference type="SUPFAM" id="SSF53474">
    <property type="entry name" value="alpha/beta-Hydrolases"/>
    <property type="match status" value="1"/>
</dbReference>
<dbReference type="InterPro" id="IPR029058">
    <property type="entry name" value="AB_hydrolase_fold"/>
</dbReference>
<name>A0AAE0G4W8_9CHLO</name>
<dbReference type="EMBL" id="LGRX02009451">
    <property type="protein sequence ID" value="KAK3271675.1"/>
    <property type="molecule type" value="Genomic_DNA"/>
</dbReference>
<comment type="caution">
    <text evidence="2">The sequence shown here is derived from an EMBL/GenBank/DDBJ whole genome shotgun (WGS) entry which is preliminary data.</text>
</comment>
<evidence type="ECO:0000313" key="3">
    <source>
        <dbReference type="Proteomes" id="UP001190700"/>
    </source>
</evidence>